<accession>A0A0E9R8Q1</accession>
<evidence type="ECO:0000313" key="1">
    <source>
        <dbReference type="EMBL" id="JAH25474.1"/>
    </source>
</evidence>
<dbReference type="EMBL" id="GBXM01083103">
    <property type="protein sequence ID" value="JAH25474.1"/>
    <property type="molecule type" value="Transcribed_RNA"/>
</dbReference>
<organism evidence="1">
    <name type="scientific">Anguilla anguilla</name>
    <name type="common">European freshwater eel</name>
    <name type="synonym">Muraena anguilla</name>
    <dbReference type="NCBI Taxonomy" id="7936"/>
    <lineage>
        <taxon>Eukaryota</taxon>
        <taxon>Metazoa</taxon>
        <taxon>Chordata</taxon>
        <taxon>Craniata</taxon>
        <taxon>Vertebrata</taxon>
        <taxon>Euteleostomi</taxon>
        <taxon>Actinopterygii</taxon>
        <taxon>Neopterygii</taxon>
        <taxon>Teleostei</taxon>
        <taxon>Anguilliformes</taxon>
        <taxon>Anguillidae</taxon>
        <taxon>Anguilla</taxon>
    </lineage>
</organism>
<proteinExistence type="predicted"/>
<reference evidence="1" key="1">
    <citation type="submission" date="2014-11" db="EMBL/GenBank/DDBJ databases">
        <authorList>
            <person name="Amaro Gonzalez C."/>
        </authorList>
    </citation>
    <scope>NUCLEOTIDE SEQUENCE</scope>
</reference>
<name>A0A0E9R8Q1_ANGAN</name>
<reference evidence="1" key="2">
    <citation type="journal article" date="2015" name="Fish Shellfish Immunol.">
        <title>Early steps in the European eel (Anguilla anguilla)-Vibrio vulnificus interaction in the gills: Role of the RtxA13 toxin.</title>
        <authorList>
            <person name="Callol A."/>
            <person name="Pajuelo D."/>
            <person name="Ebbesson L."/>
            <person name="Teles M."/>
            <person name="MacKenzie S."/>
            <person name="Amaro C."/>
        </authorList>
    </citation>
    <scope>NUCLEOTIDE SEQUENCE</scope>
</reference>
<dbReference type="AlphaFoldDB" id="A0A0E9R8Q1"/>
<sequence length="39" mass="4617">MYVALGRHLFAQKFRILYKVIIYTLIDFLNITNTAKILT</sequence>
<protein>
    <submittedName>
        <fullName evidence="1">Uncharacterized protein</fullName>
    </submittedName>
</protein>